<dbReference type="CDD" id="cd07483">
    <property type="entry name" value="Peptidases_S8_Subtilisin_Novo-like"/>
    <property type="match status" value="1"/>
</dbReference>
<accession>C6XSX3</accession>
<dbReference type="STRING" id="485917.Phep_1319"/>
<evidence type="ECO:0000256" key="1">
    <source>
        <dbReference type="ARBA" id="ARBA00011073"/>
    </source>
</evidence>
<protein>
    <submittedName>
        <fullName evidence="8">Peptidase S8 and S53 subtilisin kexin sedolisin</fullName>
    </submittedName>
</protein>
<gene>
    <name evidence="8" type="ordered locus">Phep_1319</name>
</gene>
<reference evidence="8 9" key="1">
    <citation type="journal article" date="2009" name="Stand. Genomic Sci.">
        <title>Complete genome sequence of Pedobacter heparinus type strain (HIM 762-3).</title>
        <authorList>
            <person name="Han C."/>
            <person name="Spring S."/>
            <person name="Lapidus A."/>
            <person name="Del Rio T.G."/>
            <person name="Tice H."/>
            <person name="Copeland A."/>
            <person name="Cheng J.F."/>
            <person name="Lucas S."/>
            <person name="Chen F."/>
            <person name="Nolan M."/>
            <person name="Bruce D."/>
            <person name="Goodwin L."/>
            <person name="Pitluck S."/>
            <person name="Ivanova N."/>
            <person name="Mavromatis K."/>
            <person name="Mikhailova N."/>
            <person name="Pati A."/>
            <person name="Chen A."/>
            <person name="Palaniappan K."/>
            <person name="Land M."/>
            <person name="Hauser L."/>
            <person name="Chang Y.J."/>
            <person name="Jeffries C.C."/>
            <person name="Saunders E."/>
            <person name="Chertkov O."/>
            <person name="Brettin T."/>
            <person name="Goker M."/>
            <person name="Rohde M."/>
            <person name="Bristow J."/>
            <person name="Eisen J.A."/>
            <person name="Markowitz V."/>
            <person name="Hugenholtz P."/>
            <person name="Kyrpides N.C."/>
            <person name="Klenk H.P."/>
            <person name="Detter J.C."/>
        </authorList>
    </citation>
    <scope>NUCLEOTIDE SEQUENCE [LARGE SCALE GENOMIC DNA]</scope>
    <source>
        <strain evidence="9">ATCC 13125 / DSM 2366 / CIP 104194 / JCM 7457 / NBRC 12017 / NCIMB 9290 / NRRL B-14731 / HIM 762-3</strain>
    </source>
</reference>
<keyword evidence="2 6" id="KW-0645">Protease</keyword>
<dbReference type="InterPro" id="IPR022398">
    <property type="entry name" value="Peptidase_S8_His-AS"/>
</dbReference>
<comment type="similarity">
    <text evidence="1 6">Belongs to the peptidase S8 family.</text>
</comment>
<feature type="domain" description="Peptidase S8/S53" evidence="7">
    <location>
        <begin position="77"/>
        <end position="423"/>
    </location>
</feature>
<keyword evidence="3 6" id="KW-0378">Hydrolase</keyword>
<dbReference type="InterPro" id="IPR000209">
    <property type="entry name" value="Peptidase_S8/S53_dom"/>
</dbReference>
<dbReference type="InterPro" id="IPR023828">
    <property type="entry name" value="Peptidase_S8_Ser-AS"/>
</dbReference>
<dbReference type="PANTHER" id="PTHR43399">
    <property type="entry name" value="SUBTILISIN-RELATED"/>
    <property type="match status" value="1"/>
</dbReference>
<evidence type="ECO:0000313" key="9">
    <source>
        <dbReference type="Proteomes" id="UP000000852"/>
    </source>
</evidence>
<evidence type="ECO:0000256" key="6">
    <source>
        <dbReference type="PROSITE-ProRule" id="PRU01240"/>
    </source>
</evidence>
<evidence type="ECO:0000313" key="8">
    <source>
        <dbReference type="EMBL" id="ACU03534.1"/>
    </source>
</evidence>
<dbReference type="AlphaFoldDB" id="C6XSX3"/>
<feature type="active site" description="Charge relay system" evidence="5 6">
    <location>
        <position position="219"/>
    </location>
</feature>
<organism evidence="8 9">
    <name type="scientific">Pedobacter heparinus (strain ATCC 13125 / DSM 2366 / CIP 104194 / JCM 7457 / NBRC 12017 / NCIMB 9290 / NRRL B-14731 / HIM 762-3)</name>
    <dbReference type="NCBI Taxonomy" id="485917"/>
    <lineage>
        <taxon>Bacteria</taxon>
        <taxon>Pseudomonadati</taxon>
        <taxon>Bacteroidota</taxon>
        <taxon>Sphingobacteriia</taxon>
        <taxon>Sphingobacteriales</taxon>
        <taxon>Sphingobacteriaceae</taxon>
        <taxon>Pedobacter</taxon>
    </lineage>
</organism>
<evidence type="ECO:0000256" key="5">
    <source>
        <dbReference type="PIRSR" id="PIRSR615500-1"/>
    </source>
</evidence>
<evidence type="ECO:0000259" key="7">
    <source>
        <dbReference type="Pfam" id="PF00082"/>
    </source>
</evidence>
<keyword evidence="4 6" id="KW-0720">Serine protease</keyword>
<dbReference type="Proteomes" id="UP000000852">
    <property type="component" value="Chromosome"/>
</dbReference>
<keyword evidence="9" id="KW-1185">Reference proteome</keyword>
<proteinExistence type="inferred from homology"/>
<dbReference type="GO" id="GO:0004252">
    <property type="term" value="F:serine-type endopeptidase activity"/>
    <property type="evidence" value="ECO:0007669"/>
    <property type="project" value="UniProtKB-UniRule"/>
</dbReference>
<name>C6XSX3_PEDHD</name>
<dbReference type="InterPro" id="IPR015500">
    <property type="entry name" value="Peptidase_S8_subtilisin-rel"/>
</dbReference>
<feature type="active site" description="Charge relay system" evidence="5 6">
    <location>
        <position position="388"/>
    </location>
</feature>
<dbReference type="HOGENOM" id="CLU_022359_0_0_10"/>
<dbReference type="InterPro" id="IPR036852">
    <property type="entry name" value="Peptidase_S8/S53_dom_sf"/>
</dbReference>
<dbReference type="Gene3D" id="3.40.50.200">
    <property type="entry name" value="Peptidase S8/S53 domain"/>
    <property type="match status" value="2"/>
</dbReference>
<dbReference type="InterPro" id="IPR051048">
    <property type="entry name" value="Peptidase_S8/S53_subtilisin"/>
</dbReference>
<dbReference type="GO" id="GO:0006508">
    <property type="term" value="P:proteolysis"/>
    <property type="evidence" value="ECO:0007669"/>
    <property type="project" value="UniProtKB-KW"/>
</dbReference>
<dbReference type="PROSITE" id="PS51892">
    <property type="entry name" value="SUBTILASE"/>
    <property type="match status" value="1"/>
</dbReference>
<dbReference type="SUPFAM" id="SSF52743">
    <property type="entry name" value="Subtilisin-like"/>
    <property type="match status" value="1"/>
</dbReference>
<evidence type="ECO:0000256" key="3">
    <source>
        <dbReference type="ARBA" id="ARBA00022801"/>
    </source>
</evidence>
<dbReference type="eggNOG" id="COG1404">
    <property type="taxonomic scope" value="Bacteria"/>
</dbReference>
<dbReference type="PRINTS" id="PR00723">
    <property type="entry name" value="SUBTILISIN"/>
</dbReference>
<dbReference type="InterPro" id="IPR034080">
    <property type="entry name" value="Protease_P7-like_dom"/>
</dbReference>
<dbReference type="PANTHER" id="PTHR43399:SF4">
    <property type="entry name" value="CELL WALL-ASSOCIATED PROTEASE"/>
    <property type="match status" value="1"/>
</dbReference>
<dbReference type="EMBL" id="CP001681">
    <property type="protein sequence ID" value="ACU03534.1"/>
    <property type="molecule type" value="Genomic_DNA"/>
</dbReference>
<sequence>MLQFIPQLAEIFVSCGRLTKNYMKKTIGLMVGLLLPFLGFAQQQAQNWHLRSITEDKIYGTGVIKAYAELLKGKTPKTVIVAVLDGGIDTLHEDLRANLWRNVREKPGNLDVDGNGYKGDVLGWNFLGGPDGQVTTEVTEQQRIYFKYRPLFEKRQNEQGLKKKDRQLYQLWLKSKSLLTSKDSVAPVDYRGKQVKDDYMNIKDRFYGNSNLIGDPYFHGTHVAGIIGAVRGNDKGMDGIADAVQLMGIRVVPNGDEYDKDVALGIRYAVDNGAQIINMSFGKKLSPERKMVEDAIKYAEKKGVLLINAAGNDGVNVDSLPHYPTPFYIKGNKKFANMITVGASGATAAALVAPFSNYGDQTVDVFAPGVGIYSTIPGNKYKPLSGTSMATPVVAGIAALIKSYYPQLSAKRIKFIIEQSVTKIDFPVIKPKSKSQKVAMTELCTTGGIVNAYNALQMAAEMTKP</sequence>
<evidence type="ECO:0000256" key="2">
    <source>
        <dbReference type="ARBA" id="ARBA00022670"/>
    </source>
</evidence>
<feature type="active site" description="Charge relay system" evidence="5 6">
    <location>
        <position position="85"/>
    </location>
</feature>
<evidence type="ECO:0000256" key="4">
    <source>
        <dbReference type="ARBA" id="ARBA00022825"/>
    </source>
</evidence>
<dbReference type="PROSITE" id="PS00138">
    <property type="entry name" value="SUBTILASE_SER"/>
    <property type="match status" value="1"/>
</dbReference>
<dbReference type="KEGG" id="phe:Phep_1319"/>
<dbReference type="PROSITE" id="PS00137">
    <property type="entry name" value="SUBTILASE_HIS"/>
    <property type="match status" value="1"/>
</dbReference>
<dbReference type="Pfam" id="PF00082">
    <property type="entry name" value="Peptidase_S8"/>
    <property type="match status" value="1"/>
</dbReference>